<evidence type="ECO:0000313" key="3">
    <source>
        <dbReference type="Proteomes" id="UP001469553"/>
    </source>
</evidence>
<gene>
    <name evidence="2" type="ORF">AMECASPLE_021919</name>
</gene>
<reference evidence="2 3" key="1">
    <citation type="submission" date="2021-06" db="EMBL/GenBank/DDBJ databases">
        <authorList>
            <person name="Palmer J.M."/>
        </authorList>
    </citation>
    <scope>NUCLEOTIDE SEQUENCE [LARGE SCALE GENOMIC DNA]</scope>
    <source>
        <strain evidence="2 3">AS_MEX2019</strain>
        <tissue evidence="2">Muscle</tissue>
    </source>
</reference>
<feature type="region of interest" description="Disordered" evidence="1">
    <location>
        <begin position="45"/>
        <end position="75"/>
    </location>
</feature>
<evidence type="ECO:0000256" key="1">
    <source>
        <dbReference type="SAM" id="MobiDB-lite"/>
    </source>
</evidence>
<protein>
    <submittedName>
        <fullName evidence="2">Uncharacterized protein</fullName>
    </submittedName>
</protein>
<name>A0ABV0ZCZ8_9TELE</name>
<keyword evidence="3" id="KW-1185">Reference proteome</keyword>
<comment type="caution">
    <text evidence="2">The sequence shown here is derived from an EMBL/GenBank/DDBJ whole genome shotgun (WGS) entry which is preliminary data.</text>
</comment>
<organism evidence="2 3">
    <name type="scientific">Ameca splendens</name>
    <dbReference type="NCBI Taxonomy" id="208324"/>
    <lineage>
        <taxon>Eukaryota</taxon>
        <taxon>Metazoa</taxon>
        <taxon>Chordata</taxon>
        <taxon>Craniata</taxon>
        <taxon>Vertebrata</taxon>
        <taxon>Euteleostomi</taxon>
        <taxon>Actinopterygii</taxon>
        <taxon>Neopterygii</taxon>
        <taxon>Teleostei</taxon>
        <taxon>Neoteleostei</taxon>
        <taxon>Acanthomorphata</taxon>
        <taxon>Ovalentaria</taxon>
        <taxon>Atherinomorphae</taxon>
        <taxon>Cyprinodontiformes</taxon>
        <taxon>Goodeidae</taxon>
        <taxon>Ameca</taxon>
    </lineage>
</organism>
<dbReference type="Proteomes" id="UP001469553">
    <property type="component" value="Unassembled WGS sequence"/>
</dbReference>
<sequence length="75" mass="8419">MWSLCYEHLDQLSIDGAAKLAGVSPWAVVEVAVMLWGHGGGCRHRVRATGHHNPPEERLRGTTQQPQYKSNRELQ</sequence>
<accession>A0ABV0ZCZ8</accession>
<dbReference type="EMBL" id="JAHRIP010058348">
    <property type="protein sequence ID" value="MEQ2303941.1"/>
    <property type="molecule type" value="Genomic_DNA"/>
</dbReference>
<evidence type="ECO:0000313" key="2">
    <source>
        <dbReference type="EMBL" id="MEQ2303941.1"/>
    </source>
</evidence>
<proteinExistence type="predicted"/>